<gene>
    <name evidence="1" type="ORF">GXN74_09335</name>
</gene>
<sequence>MIRIVAGSTGEGKTKSLIDLANETVKGTKGHVVYIDGDNSHMLALHHEIRYINISEYPIDNYNAFFGFMCGVLSEDSDITEIFVDGLLKMAHVSQIESSDELIEKLKAVTDRFNVRLIASINCENKDLPDFLKEYAI</sequence>
<dbReference type="RefSeq" id="WP_162370664.1">
    <property type="nucleotide sequence ID" value="NZ_JAAEEH010000024.1"/>
</dbReference>
<keyword evidence="2" id="KW-1185">Reference proteome</keyword>
<name>A0A7X5HWK1_9FIRM</name>
<dbReference type="Gene3D" id="3.40.50.300">
    <property type="entry name" value="P-loop containing nucleotide triphosphate hydrolases"/>
    <property type="match status" value="1"/>
</dbReference>
<dbReference type="EMBL" id="JAAEEH010000024">
    <property type="protein sequence ID" value="NDL67942.1"/>
    <property type="molecule type" value="Genomic_DNA"/>
</dbReference>
<dbReference type="AlphaFoldDB" id="A0A7X5HWK1"/>
<comment type="caution">
    <text evidence="1">The sequence shown here is derived from an EMBL/GenBank/DDBJ whole genome shotgun (WGS) entry which is preliminary data.</text>
</comment>
<protein>
    <submittedName>
        <fullName evidence="1">Twitching motility protein PilT</fullName>
    </submittedName>
</protein>
<dbReference type="Proteomes" id="UP000461585">
    <property type="component" value="Unassembled WGS sequence"/>
</dbReference>
<reference evidence="1 2" key="1">
    <citation type="submission" date="2020-01" db="EMBL/GenBank/DDBJ databases">
        <title>Anaeroalcalibacter tamaniensis gen. nov., sp. nov., moderately halophilic strictly anaerobic fermenter bacterium from mud volcano of Taman peninsula.</title>
        <authorList>
            <person name="Frolova A."/>
            <person name="Merkel A.Y."/>
            <person name="Slobodkin A.I."/>
        </authorList>
    </citation>
    <scope>NUCLEOTIDE SEQUENCE [LARGE SCALE GENOMIC DNA]</scope>
    <source>
        <strain evidence="1 2">F-3ap</strain>
    </source>
</reference>
<proteinExistence type="predicted"/>
<evidence type="ECO:0000313" key="2">
    <source>
        <dbReference type="Proteomes" id="UP000461585"/>
    </source>
</evidence>
<organism evidence="1 2">
    <name type="scientific">Anaerotalea alkaliphila</name>
    <dbReference type="NCBI Taxonomy" id="2662126"/>
    <lineage>
        <taxon>Bacteria</taxon>
        <taxon>Bacillati</taxon>
        <taxon>Bacillota</taxon>
        <taxon>Clostridia</taxon>
        <taxon>Eubacteriales</taxon>
        <taxon>Anaerotalea</taxon>
    </lineage>
</organism>
<evidence type="ECO:0000313" key="1">
    <source>
        <dbReference type="EMBL" id="NDL67942.1"/>
    </source>
</evidence>
<accession>A0A7X5HWK1</accession>
<dbReference type="InterPro" id="IPR027417">
    <property type="entry name" value="P-loop_NTPase"/>
</dbReference>
<dbReference type="SUPFAM" id="SSF52540">
    <property type="entry name" value="P-loop containing nucleoside triphosphate hydrolases"/>
    <property type="match status" value="1"/>
</dbReference>